<accession>A0A6D2IU26</accession>
<gene>
    <name evidence="1" type="ORF">MERR_LOCUS15718</name>
</gene>
<comment type="caution">
    <text evidence="1">The sequence shown here is derived from an EMBL/GenBank/DDBJ whole genome shotgun (WGS) entry which is preliminary data.</text>
</comment>
<dbReference type="Proteomes" id="UP000467841">
    <property type="component" value="Unassembled WGS sequence"/>
</dbReference>
<protein>
    <recommendedName>
        <fullName evidence="3">DUF4283 domain-containing protein</fullName>
    </recommendedName>
</protein>
<reference evidence="1" key="1">
    <citation type="submission" date="2020-01" db="EMBL/GenBank/DDBJ databases">
        <authorList>
            <person name="Mishra B."/>
        </authorList>
    </citation>
    <scope>NUCLEOTIDE SEQUENCE [LARGE SCALE GENOMIC DNA]</scope>
</reference>
<name>A0A6D2IU26_9BRAS</name>
<keyword evidence="2" id="KW-1185">Reference proteome</keyword>
<dbReference type="EMBL" id="CACVBM020001069">
    <property type="protein sequence ID" value="CAA7028483.1"/>
    <property type="molecule type" value="Genomic_DNA"/>
</dbReference>
<organism evidence="1 2">
    <name type="scientific">Microthlaspi erraticum</name>
    <dbReference type="NCBI Taxonomy" id="1685480"/>
    <lineage>
        <taxon>Eukaryota</taxon>
        <taxon>Viridiplantae</taxon>
        <taxon>Streptophyta</taxon>
        <taxon>Embryophyta</taxon>
        <taxon>Tracheophyta</taxon>
        <taxon>Spermatophyta</taxon>
        <taxon>Magnoliopsida</taxon>
        <taxon>eudicotyledons</taxon>
        <taxon>Gunneridae</taxon>
        <taxon>Pentapetalae</taxon>
        <taxon>rosids</taxon>
        <taxon>malvids</taxon>
        <taxon>Brassicales</taxon>
        <taxon>Brassicaceae</taxon>
        <taxon>Coluteocarpeae</taxon>
        <taxon>Microthlaspi</taxon>
    </lineage>
</organism>
<evidence type="ECO:0000313" key="2">
    <source>
        <dbReference type="Proteomes" id="UP000467841"/>
    </source>
</evidence>
<evidence type="ECO:0008006" key="3">
    <source>
        <dbReference type="Google" id="ProtNLM"/>
    </source>
</evidence>
<dbReference type="AlphaFoldDB" id="A0A6D2IU26"/>
<sequence>MIPFVSKKWELRRRAIGSDLGNNCFQFRFDFEEDMKKVVTSANQTTEFWKLCRATPRECRPTPAIGIDFQFNLRYPVFAEFGGEVAIGDIRVVQQFEDVFQLLKGLPPSRSDPFMIEQEPGTASISKMP</sequence>
<proteinExistence type="predicted"/>
<evidence type="ECO:0000313" key="1">
    <source>
        <dbReference type="EMBL" id="CAA7028483.1"/>
    </source>
</evidence>